<evidence type="ECO:0000256" key="7">
    <source>
        <dbReference type="ARBA" id="ARBA00023052"/>
    </source>
</evidence>
<dbReference type="Proteomes" id="UP000703038">
    <property type="component" value="Unassembled WGS sequence"/>
</dbReference>
<dbReference type="Pfam" id="PF02776">
    <property type="entry name" value="TPP_enzyme_N"/>
    <property type="match status" value="1"/>
</dbReference>
<evidence type="ECO:0000256" key="5">
    <source>
        <dbReference type="ARBA" id="ARBA00022630"/>
    </source>
</evidence>
<dbReference type="InterPro" id="IPR029035">
    <property type="entry name" value="DHS-like_NAD/FAD-binding_dom"/>
</dbReference>
<dbReference type="EMBL" id="JAFBBK010000001">
    <property type="protein sequence ID" value="MBM7414986.1"/>
    <property type="molecule type" value="Genomic_DNA"/>
</dbReference>
<dbReference type="Gene3D" id="3.40.50.1220">
    <property type="entry name" value="TPP-binding domain"/>
    <property type="match status" value="1"/>
</dbReference>
<dbReference type="SUPFAM" id="SSF52467">
    <property type="entry name" value="DHS-like NAD/FAD-binding domain"/>
    <property type="match status" value="1"/>
</dbReference>
<dbReference type="GO" id="GO:0009028">
    <property type="term" value="F:tartronate-semialdehyde synthase activity"/>
    <property type="evidence" value="ECO:0007669"/>
    <property type="project" value="UniProtKB-EC"/>
</dbReference>
<keyword evidence="8" id="KW-0028">Amino-acid biosynthesis</keyword>
<dbReference type="EC" id="2.2.1.6" evidence="4"/>
<keyword evidence="15" id="KW-1185">Reference proteome</keyword>
<evidence type="ECO:0000256" key="1">
    <source>
        <dbReference type="ARBA" id="ARBA00004974"/>
    </source>
</evidence>
<evidence type="ECO:0000259" key="11">
    <source>
        <dbReference type="Pfam" id="PF00205"/>
    </source>
</evidence>
<comment type="pathway">
    <text evidence="2">Amino-acid biosynthesis; L-valine biosynthesis; L-valine from pyruvate: step 1/4.</text>
</comment>
<dbReference type="Pfam" id="PF00205">
    <property type="entry name" value="TPP_enzyme_M"/>
    <property type="match status" value="1"/>
</dbReference>
<evidence type="ECO:0000313" key="14">
    <source>
        <dbReference type="EMBL" id="MBM7414986.1"/>
    </source>
</evidence>
<comment type="catalytic activity">
    <reaction evidence="9">
        <text>2 pyruvate + H(+) = (2S)-2-acetolactate + CO2</text>
        <dbReference type="Rhea" id="RHEA:25249"/>
        <dbReference type="ChEBI" id="CHEBI:15361"/>
        <dbReference type="ChEBI" id="CHEBI:15378"/>
        <dbReference type="ChEBI" id="CHEBI:16526"/>
        <dbReference type="ChEBI" id="CHEBI:58476"/>
        <dbReference type="EC" id="2.2.1.6"/>
    </reaction>
</comment>
<evidence type="ECO:0000256" key="3">
    <source>
        <dbReference type="ARBA" id="ARBA00007812"/>
    </source>
</evidence>
<dbReference type="RefSeq" id="WP_204867896.1">
    <property type="nucleotide sequence ID" value="NZ_JAFBBK010000001.1"/>
</dbReference>
<evidence type="ECO:0000256" key="4">
    <source>
        <dbReference type="ARBA" id="ARBA00013145"/>
    </source>
</evidence>
<dbReference type="CDD" id="cd07035">
    <property type="entry name" value="TPP_PYR_POX_like"/>
    <property type="match status" value="1"/>
</dbReference>
<dbReference type="InterPro" id="IPR012000">
    <property type="entry name" value="Thiamin_PyroP_enz_cen_dom"/>
</dbReference>
<evidence type="ECO:0000256" key="8">
    <source>
        <dbReference type="ARBA" id="ARBA00023304"/>
    </source>
</evidence>
<comment type="similarity">
    <text evidence="3 10">Belongs to the TPP enzyme family.</text>
</comment>
<dbReference type="InterPro" id="IPR012001">
    <property type="entry name" value="Thiamin_PyroP_enz_TPP-bd_dom"/>
</dbReference>
<evidence type="ECO:0000259" key="12">
    <source>
        <dbReference type="Pfam" id="PF02775"/>
    </source>
</evidence>
<keyword evidence="5" id="KW-0285">Flavoprotein</keyword>
<reference evidence="14 15" key="1">
    <citation type="submission" date="2021-01" db="EMBL/GenBank/DDBJ databases">
        <title>Genomics of switchgrass bacterial isolates.</title>
        <authorList>
            <person name="Shade A."/>
        </authorList>
    </citation>
    <scope>NUCLEOTIDE SEQUENCE [LARGE SCALE GENOMIC DNA]</scope>
    <source>
        <strain evidence="14 15">PvP111</strain>
    </source>
</reference>
<gene>
    <name evidence="14" type="ORF">JOE42_001719</name>
</gene>
<proteinExistence type="inferred from homology"/>
<dbReference type="InterPro" id="IPR011766">
    <property type="entry name" value="TPP_enzyme_TPP-bd"/>
</dbReference>
<comment type="pathway">
    <text evidence="1">Amino-acid biosynthesis; L-isoleucine biosynthesis; L-isoleucine from 2-oxobutanoate: step 1/4.</text>
</comment>
<keyword evidence="14" id="KW-0456">Lyase</keyword>
<evidence type="ECO:0000259" key="13">
    <source>
        <dbReference type="Pfam" id="PF02776"/>
    </source>
</evidence>
<dbReference type="Pfam" id="PF02775">
    <property type="entry name" value="TPP_enzyme_C"/>
    <property type="match status" value="1"/>
</dbReference>
<evidence type="ECO:0000256" key="9">
    <source>
        <dbReference type="ARBA" id="ARBA00048670"/>
    </source>
</evidence>
<dbReference type="Gene3D" id="3.40.50.970">
    <property type="match status" value="2"/>
</dbReference>
<dbReference type="SUPFAM" id="SSF52518">
    <property type="entry name" value="Thiamin diphosphate-binding fold (THDP-binding)"/>
    <property type="match status" value="2"/>
</dbReference>
<protein>
    <recommendedName>
        <fullName evidence="4">acetolactate synthase</fullName>
        <ecNumber evidence="4">2.2.1.6</ecNumber>
    </recommendedName>
</protein>
<accession>A0ABS2KSR8</accession>
<evidence type="ECO:0000313" key="15">
    <source>
        <dbReference type="Proteomes" id="UP000703038"/>
    </source>
</evidence>
<dbReference type="InterPro" id="IPR006397">
    <property type="entry name" value="Glyox_carbo_lig"/>
</dbReference>
<feature type="domain" description="Thiamine pyrophosphate enzyme central" evidence="11">
    <location>
        <begin position="194"/>
        <end position="328"/>
    </location>
</feature>
<dbReference type="InterPro" id="IPR029061">
    <property type="entry name" value="THDP-binding"/>
</dbReference>
<dbReference type="NCBIfam" id="TIGR01504">
    <property type="entry name" value="glyox_carbo_lig"/>
    <property type="match status" value="1"/>
</dbReference>
<evidence type="ECO:0000256" key="10">
    <source>
        <dbReference type="RuleBase" id="RU362132"/>
    </source>
</evidence>
<feature type="domain" description="Thiamine pyrophosphate enzyme TPP-binding" evidence="12">
    <location>
        <begin position="393"/>
        <end position="561"/>
    </location>
</feature>
<sequence>MTRMRAADAAVKILELEGATTAFGLPGAAINPFYSAMRAHGGIRHVLARHVEGASHMAEGFTRAKAGNIGICIGTSGPAGTDMITGLYSAMADSVPVLAITGQAPVARLHKEDFQAVDIASIAAPVTKMAMTVLEPAQVPGAFAQAFHLMRSGRPGPVLIDLPIDVQMAEIEFDPDTYQSLPVHKPRASRAQAEKAIDMLLAAERPLIVAGGGIVNADASDLLVELAEILNVPVIPTLMGWGTIPDDHPLAAGMVGLQTSHRYGNATLLASDFVIGIGNRWANRHTGGLDTYRGTRTFVHVDIEPTQIGRVFAPDYGIISDAAAALEQFVAVARDRRAAGSLRDLTGWVDECAARKRTMQRRTHFDDVPIKPQRVYEEMNRVFGRDTRYVTTIGLSQIAGGQFLHVYEPRNWINCGQAGPLGWTIPAALGVVAADPGAPVVGLSGDYDFQFMIEELAVGAQFNLPYVHVLVNNSYLGLIRQAQRAFDMDFCVQLGFDNINHRDPVDGEPGIPKGYGVDHVAVAEGLGCKALRVTDPDAIADALASARTLAAEHKVPVVVEIVLERVTNIAMGTELDNVGEFEDLARSSADAPTALLMLD</sequence>
<dbReference type="PANTHER" id="PTHR18968">
    <property type="entry name" value="THIAMINE PYROPHOSPHATE ENZYMES"/>
    <property type="match status" value="1"/>
</dbReference>
<dbReference type="InterPro" id="IPR045229">
    <property type="entry name" value="TPP_enz"/>
</dbReference>
<dbReference type="NCBIfam" id="NF008431">
    <property type="entry name" value="PRK11269.1"/>
    <property type="match status" value="1"/>
</dbReference>
<keyword evidence="7 10" id="KW-0786">Thiamine pyrophosphate</keyword>
<comment type="caution">
    <text evidence="14">The sequence shown here is derived from an EMBL/GenBank/DDBJ whole genome shotgun (WGS) entry which is preliminary data.</text>
</comment>
<evidence type="ECO:0000256" key="2">
    <source>
        <dbReference type="ARBA" id="ARBA00005025"/>
    </source>
</evidence>
<name>A0ABS2KSR8_9NOCA</name>
<keyword evidence="6" id="KW-0274">FAD</keyword>
<feature type="domain" description="Thiamine pyrophosphate enzyme N-terminal TPP-binding" evidence="13">
    <location>
        <begin position="4"/>
        <end position="121"/>
    </location>
</feature>
<keyword evidence="8" id="KW-0100">Branched-chain amino acid biosynthesis</keyword>
<dbReference type="PANTHER" id="PTHR18968:SF14">
    <property type="entry name" value="GLYOXYLATE CARBOLIGASE"/>
    <property type="match status" value="1"/>
</dbReference>
<evidence type="ECO:0000256" key="6">
    <source>
        <dbReference type="ARBA" id="ARBA00022827"/>
    </source>
</evidence>
<organism evidence="14 15">
    <name type="scientific">Rhodococcoides corynebacterioides</name>
    <dbReference type="NCBI Taxonomy" id="53972"/>
    <lineage>
        <taxon>Bacteria</taxon>
        <taxon>Bacillati</taxon>
        <taxon>Actinomycetota</taxon>
        <taxon>Actinomycetes</taxon>
        <taxon>Mycobacteriales</taxon>
        <taxon>Nocardiaceae</taxon>
        <taxon>Rhodococcoides</taxon>
    </lineage>
</organism>